<evidence type="ECO:0000313" key="1">
    <source>
        <dbReference type="EMBL" id="NKY99186.1"/>
    </source>
</evidence>
<organism evidence="1 2">
    <name type="scientific">Nocardiopsis alborubida</name>
    <dbReference type="NCBI Taxonomy" id="146802"/>
    <lineage>
        <taxon>Bacteria</taxon>
        <taxon>Bacillati</taxon>
        <taxon>Actinomycetota</taxon>
        <taxon>Actinomycetes</taxon>
        <taxon>Streptosporangiales</taxon>
        <taxon>Nocardiopsidaceae</taxon>
        <taxon>Nocardiopsis</taxon>
    </lineage>
</organism>
<dbReference type="EMBL" id="JAAXPG010000014">
    <property type="protein sequence ID" value="NKY99186.1"/>
    <property type="molecule type" value="Genomic_DNA"/>
</dbReference>
<dbReference type="InterPro" id="IPR029475">
    <property type="entry name" value="DUF6807"/>
</dbReference>
<protein>
    <recommendedName>
        <fullName evidence="3">Methane oxygenase PmoA</fullName>
    </recommendedName>
</protein>
<dbReference type="RefSeq" id="WP_061078603.1">
    <property type="nucleotide sequence ID" value="NZ_JAAXPG010000014.1"/>
</dbReference>
<sequence>MSEIPTLTEGGDALTVAVGGVEIARYVLRPDSLATESPKPYLHPLRTLSGAPLTAFRPWDHRWHKGLQMTWSHVSGQNFWGGPTFVRGDGYQWLGNNGGISHEGFTSVARDGDGVSVTERLAWTSSGGERWIAEVRTHRFHSVDRERGIWALDFATSLTNVRGEALELGSPTTHGRAAAGYTGLFWRGPRSWTGGDVVSATGLTGADVMGTEANWIAFSGQHDEIDGGATVLAYAGTTSASVPIRWFVRTEPFPVFSPSPSFDEEIVLDPDRTLHLRHRLVFVDRVCAADEAGALAREYAPGEDTP</sequence>
<dbReference type="Proteomes" id="UP000553209">
    <property type="component" value="Unassembled WGS sequence"/>
</dbReference>
<dbReference type="Pfam" id="PF14100">
    <property type="entry name" value="DUF6807"/>
    <property type="match status" value="1"/>
</dbReference>
<proteinExistence type="predicted"/>
<gene>
    <name evidence="1" type="ORF">HGB44_16160</name>
</gene>
<name>A0A7X6MDF6_9ACTN</name>
<reference evidence="1 2" key="1">
    <citation type="submission" date="2020-04" db="EMBL/GenBank/DDBJ databases">
        <title>MicrobeNet Type strains.</title>
        <authorList>
            <person name="Nicholson A.C."/>
        </authorList>
    </citation>
    <scope>NUCLEOTIDE SEQUENCE [LARGE SCALE GENOMIC DNA]</scope>
    <source>
        <strain evidence="1 2">ATCC 23612</strain>
    </source>
</reference>
<evidence type="ECO:0008006" key="3">
    <source>
        <dbReference type="Google" id="ProtNLM"/>
    </source>
</evidence>
<keyword evidence="2" id="KW-1185">Reference proteome</keyword>
<comment type="caution">
    <text evidence="1">The sequence shown here is derived from an EMBL/GenBank/DDBJ whole genome shotgun (WGS) entry which is preliminary data.</text>
</comment>
<evidence type="ECO:0000313" key="2">
    <source>
        <dbReference type="Proteomes" id="UP000553209"/>
    </source>
</evidence>
<accession>A0A7X6MDF6</accession>
<dbReference type="AlphaFoldDB" id="A0A7X6MDF6"/>